<proteinExistence type="predicted"/>
<name>A0A177L7H2_9BACI</name>
<keyword evidence="13 15" id="KW-0472">Membrane</keyword>
<dbReference type="STRING" id="29332.AWH48_09815"/>
<evidence type="ECO:0000256" key="14">
    <source>
        <dbReference type="SAM" id="Coils"/>
    </source>
</evidence>
<feature type="domain" description="HAMP" evidence="17">
    <location>
        <begin position="177"/>
        <end position="231"/>
    </location>
</feature>
<dbReference type="Pfam" id="PF00512">
    <property type="entry name" value="HisKA"/>
    <property type="match status" value="1"/>
</dbReference>
<dbReference type="RefSeq" id="WP_063965391.1">
    <property type="nucleotide sequence ID" value="NZ_JBCNAN010000045.1"/>
</dbReference>
<dbReference type="InterPro" id="IPR036097">
    <property type="entry name" value="HisK_dim/P_sf"/>
</dbReference>
<dbReference type="SUPFAM" id="SSF47384">
    <property type="entry name" value="Homodimeric domain of signal transducing histidine kinase"/>
    <property type="match status" value="1"/>
</dbReference>
<evidence type="ECO:0000256" key="3">
    <source>
        <dbReference type="ARBA" id="ARBA00012438"/>
    </source>
</evidence>
<dbReference type="GO" id="GO:0005524">
    <property type="term" value="F:ATP binding"/>
    <property type="evidence" value="ECO:0007669"/>
    <property type="project" value="UniProtKB-KW"/>
</dbReference>
<evidence type="ECO:0000256" key="13">
    <source>
        <dbReference type="ARBA" id="ARBA00023136"/>
    </source>
</evidence>
<evidence type="ECO:0000313" key="19">
    <source>
        <dbReference type="Proteomes" id="UP000076935"/>
    </source>
</evidence>
<keyword evidence="8" id="KW-0547">Nucleotide-binding</keyword>
<dbReference type="FunFam" id="1.10.287.130:FF:000001">
    <property type="entry name" value="Two-component sensor histidine kinase"/>
    <property type="match status" value="1"/>
</dbReference>
<keyword evidence="12" id="KW-0902">Two-component regulatory system</keyword>
<keyword evidence="5" id="KW-0597">Phosphoprotein</keyword>
<comment type="catalytic activity">
    <reaction evidence="1">
        <text>ATP + protein L-histidine = ADP + protein N-phospho-L-histidine.</text>
        <dbReference type="EC" id="2.7.13.3"/>
    </reaction>
</comment>
<dbReference type="EC" id="2.7.13.3" evidence="3"/>
<evidence type="ECO:0000256" key="7">
    <source>
        <dbReference type="ARBA" id="ARBA00022692"/>
    </source>
</evidence>
<dbReference type="FunFam" id="3.30.565.10:FF:000006">
    <property type="entry name" value="Sensor histidine kinase WalK"/>
    <property type="match status" value="1"/>
</dbReference>
<protein>
    <recommendedName>
        <fullName evidence="3">histidine kinase</fullName>
        <ecNumber evidence="3">2.7.13.3</ecNumber>
    </recommendedName>
</protein>
<feature type="coiled-coil region" evidence="14">
    <location>
        <begin position="209"/>
        <end position="243"/>
    </location>
</feature>
<dbReference type="SMART" id="SM00387">
    <property type="entry name" value="HATPase_c"/>
    <property type="match status" value="1"/>
</dbReference>
<dbReference type="InterPro" id="IPR004358">
    <property type="entry name" value="Sig_transdc_His_kin-like_C"/>
</dbReference>
<keyword evidence="11 15" id="KW-1133">Transmembrane helix</keyword>
<dbReference type="CDD" id="cd00075">
    <property type="entry name" value="HATPase"/>
    <property type="match status" value="1"/>
</dbReference>
<gene>
    <name evidence="18" type="ORF">AWH49_13005</name>
</gene>
<dbReference type="InterPro" id="IPR003661">
    <property type="entry name" value="HisK_dim/P_dom"/>
</dbReference>
<evidence type="ECO:0000256" key="6">
    <source>
        <dbReference type="ARBA" id="ARBA00022679"/>
    </source>
</evidence>
<evidence type="ECO:0000256" key="9">
    <source>
        <dbReference type="ARBA" id="ARBA00022777"/>
    </source>
</evidence>
<dbReference type="GO" id="GO:0000155">
    <property type="term" value="F:phosphorelay sensor kinase activity"/>
    <property type="evidence" value="ECO:0007669"/>
    <property type="project" value="InterPro"/>
</dbReference>
<evidence type="ECO:0000256" key="4">
    <source>
        <dbReference type="ARBA" id="ARBA00022475"/>
    </source>
</evidence>
<dbReference type="PROSITE" id="PS50109">
    <property type="entry name" value="HIS_KIN"/>
    <property type="match status" value="1"/>
</dbReference>
<dbReference type="SMART" id="SM00304">
    <property type="entry name" value="HAMP"/>
    <property type="match status" value="1"/>
</dbReference>
<dbReference type="PROSITE" id="PS50885">
    <property type="entry name" value="HAMP"/>
    <property type="match status" value="1"/>
</dbReference>
<keyword evidence="14" id="KW-0175">Coiled coil</keyword>
<evidence type="ECO:0000256" key="5">
    <source>
        <dbReference type="ARBA" id="ARBA00022553"/>
    </source>
</evidence>
<keyword evidence="9" id="KW-0418">Kinase</keyword>
<reference evidence="18 19" key="1">
    <citation type="submission" date="2016-01" db="EMBL/GenBank/DDBJ databases">
        <title>Investigation of taxonomic status of Bacillus aminovorans.</title>
        <authorList>
            <person name="Verma A."/>
            <person name="Pal Y."/>
            <person name="Krishnamurthi S."/>
        </authorList>
    </citation>
    <scope>NUCLEOTIDE SEQUENCE [LARGE SCALE GENOMIC DNA]</scope>
    <source>
        <strain evidence="18 19">DSM 1314</strain>
    </source>
</reference>
<sequence>MKLKNKIHLGTSVLLIVIVIVMNTAVYFAAGSMLKEADLDRTVAEARRIMTGVLNPAASVSSADLLRAYAPADGMVRIILPDSTVDGVSASPGAIDLRDIEAVYETAEQRNVIEVGSARYARVIAPVIWRNGDVASLEIMENLQATDRILDILRIVLIAASILAVIPAVISARVLGTVISNPIVNMTQTMRHIRESGRYEQIEMNSKQNDELNEMAETFNDMMEQLEKNYVKQEAFVQNASHELKTPLTVVESYANLLKRRGKDRPDLFDESVEAIHEEAVRMKELTQQLLTLARSDESWNIQKESVHVASFVKEAAEAFEKAYDRRIDVGVHAPFTIITDRAKLRQILYIFLDNARKYSDDEIHLLVEKNEIRVIDKGIGIPSSDIDKIFDRFYRVDKARSRKTGGFGLGLSLAKDIAVAIGADVKIESEEGKGTTAIITLSDISEYRATMNEKTE</sequence>
<dbReference type="SUPFAM" id="SSF158472">
    <property type="entry name" value="HAMP domain-like"/>
    <property type="match status" value="1"/>
</dbReference>
<dbReference type="InterPro" id="IPR036890">
    <property type="entry name" value="HATPase_C_sf"/>
</dbReference>
<keyword evidence="7 15" id="KW-0812">Transmembrane</keyword>
<dbReference type="Proteomes" id="UP000076935">
    <property type="component" value="Unassembled WGS sequence"/>
</dbReference>
<dbReference type="Gene3D" id="6.10.340.10">
    <property type="match status" value="1"/>
</dbReference>
<dbReference type="Pfam" id="PF00672">
    <property type="entry name" value="HAMP"/>
    <property type="match status" value="1"/>
</dbReference>
<dbReference type="PANTHER" id="PTHR45436:SF5">
    <property type="entry name" value="SENSOR HISTIDINE KINASE TRCS"/>
    <property type="match status" value="1"/>
</dbReference>
<comment type="subcellular location">
    <subcellularLocation>
        <location evidence="2">Cell membrane</location>
        <topology evidence="2">Multi-pass membrane protein</topology>
    </subcellularLocation>
</comment>
<dbReference type="CDD" id="cd06225">
    <property type="entry name" value="HAMP"/>
    <property type="match status" value="1"/>
</dbReference>
<dbReference type="InterPro" id="IPR003660">
    <property type="entry name" value="HAMP_dom"/>
</dbReference>
<feature type="transmembrane region" description="Helical" evidence="15">
    <location>
        <begin position="12"/>
        <end position="30"/>
    </location>
</feature>
<evidence type="ECO:0000256" key="12">
    <source>
        <dbReference type="ARBA" id="ARBA00023012"/>
    </source>
</evidence>
<dbReference type="PRINTS" id="PR00344">
    <property type="entry name" value="BCTRLSENSOR"/>
</dbReference>
<dbReference type="InterPro" id="IPR050428">
    <property type="entry name" value="TCS_sensor_his_kinase"/>
</dbReference>
<dbReference type="EMBL" id="LQWY01000021">
    <property type="protein sequence ID" value="OAH61326.1"/>
    <property type="molecule type" value="Genomic_DNA"/>
</dbReference>
<keyword evidence="10" id="KW-0067">ATP-binding</keyword>
<keyword evidence="6" id="KW-0808">Transferase</keyword>
<evidence type="ECO:0000256" key="10">
    <source>
        <dbReference type="ARBA" id="ARBA00022840"/>
    </source>
</evidence>
<dbReference type="GO" id="GO:0005886">
    <property type="term" value="C:plasma membrane"/>
    <property type="evidence" value="ECO:0007669"/>
    <property type="project" value="UniProtKB-SubCell"/>
</dbReference>
<evidence type="ECO:0000256" key="11">
    <source>
        <dbReference type="ARBA" id="ARBA00022989"/>
    </source>
</evidence>
<dbReference type="Gene3D" id="1.10.287.130">
    <property type="match status" value="1"/>
</dbReference>
<dbReference type="SUPFAM" id="SSF55874">
    <property type="entry name" value="ATPase domain of HSP90 chaperone/DNA topoisomerase II/histidine kinase"/>
    <property type="match status" value="1"/>
</dbReference>
<evidence type="ECO:0000256" key="2">
    <source>
        <dbReference type="ARBA" id="ARBA00004651"/>
    </source>
</evidence>
<evidence type="ECO:0000259" key="17">
    <source>
        <dbReference type="PROSITE" id="PS50885"/>
    </source>
</evidence>
<dbReference type="AlphaFoldDB" id="A0A177L7H2"/>
<feature type="domain" description="Histidine kinase" evidence="16">
    <location>
        <begin position="239"/>
        <end position="446"/>
    </location>
</feature>
<accession>A0A177L7H2</accession>
<dbReference type="Gene3D" id="3.30.565.10">
    <property type="entry name" value="Histidine kinase-like ATPase, C-terminal domain"/>
    <property type="match status" value="1"/>
</dbReference>
<evidence type="ECO:0000256" key="8">
    <source>
        <dbReference type="ARBA" id="ARBA00022741"/>
    </source>
</evidence>
<keyword evidence="19" id="KW-1185">Reference proteome</keyword>
<evidence type="ECO:0000259" key="16">
    <source>
        <dbReference type="PROSITE" id="PS50109"/>
    </source>
</evidence>
<dbReference type="PANTHER" id="PTHR45436">
    <property type="entry name" value="SENSOR HISTIDINE KINASE YKOH"/>
    <property type="match status" value="1"/>
</dbReference>
<evidence type="ECO:0000256" key="15">
    <source>
        <dbReference type="SAM" id="Phobius"/>
    </source>
</evidence>
<evidence type="ECO:0000256" key="1">
    <source>
        <dbReference type="ARBA" id="ARBA00000085"/>
    </source>
</evidence>
<dbReference type="SMART" id="SM00388">
    <property type="entry name" value="HisKA"/>
    <property type="match status" value="1"/>
</dbReference>
<keyword evidence="4" id="KW-1003">Cell membrane</keyword>
<dbReference type="CDD" id="cd00082">
    <property type="entry name" value="HisKA"/>
    <property type="match status" value="1"/>
</dbReference>
<dbReference type="InterPro" id="IPR005467">
    <property type="entry name" value="His_kinase_dom"/>
</dbReference>
<organism evidence="18 19">
    <name type="scientific">Domibacillus aminovorans</name>
    <dbReference type="NCBI Taxonomy" id="29332"/>
    <lineage>
        <taxon>Bacteria</taxon>
        <taxon>Bacillati</taxon>
        <taxon>Bacillota</taxon>
        <taxon>Bacilli</taxon>
        <taxon>Bacillales</taxon>
        <taxon>Bacillaceae</taxon>
        <taxon>Domibacillus</taxon>
    </lineage>
</organism>
<evidence type="ECO:0000313" key="18">
    <source>
        <dbReference type="EMBL" id="OAH61326.1"/>
    </source>
</evidence>
<dbReference type="InterPro" id="IPR003594">
    <property type="entry name" value="HATPase_dom"/>
</dbReference>
<comment type="caution">
    <text evidence="18">The sequence shown here is derived from an EMBL/GenBank/DDBJ whole genome shotgun (WGS) entry which is preliminary data.</text>
</comment>
<dbReference type="Pfam" id="PF02518">
    <property type="entry name" value="HATPase_c"/>
    <property type="match status" value="1"/>
</dbReference>